<sequence>MRAGRLDDLMWVQCTLTFTNGTQVTAKLLLDTGAMANVLNVPWAMGVGALDQVSPGTEYRSVDGQLKRSIANVLANVNVGGVAITQEFLCINDPNPHSNGILGMPWARACNVAVDLGSANTITVRHLHRALPQGSPAYRDHARHPGLELH</sequence>
<reference evidence="1" key="1">
    <citation type="submission" date="2021-01" db="EMBL/GenBank/DDBJ databases">
        <authorList>
            <person name="Corre E."/>
            <person name="Pelletier E."/>
            <person name="Niang G."/>
            <person name="Scheremetjew M."/>
            <person name="Finn R."/>
            <person name="Kale V."/>
            <person name="Holt S."/>
            <person name="Cochrane G."/>
            <person name="Meng A."/>
            <person name="Brown T."/>
            <person name="Cohen L."/>
        </authorList>
    </citation>
    <scope>NUCLEOTIDE SEQUENCE</scope>
    <source>
        <strain evidence="1">SAG 11-48b</strain>
    </source>
</reference>
<accession>A0A7S2QVB2</accession>
<name>A0A7S2QVB2_9CHLO</name>
<dbReference type="InterPro" id="IPR021109">
    <property type="entry name" value="Peptidase_aspartic_dom_sf"/>
</dbReference>
<organism evidence="1">
    <name type="scientific">Chlamydomonas chlamydogama</name>
    <dbReference type="NCBI Taxonomy" id="225041"/>
    <lineage>
        <taxon>Eukaryota</taxon>
        <taxon>Viridiplantae</taxon>
        <taxon>Chlorophyta</taxon>
        <taxon>core chlorophytes</taxon>
        <taxon>Chlorophyceae</taxon>
        <taxon>CS clade</taxon>
        <taxon>Chlamydomonadales</taxon>
        <taxon>Chlamydomonadaceae</taxon>
        <taxon>Chlamydomonas</taxon>
    </lineage>
</organism>
<dbReference type="AlphaFoldDB" id="A0A7S2QVB2"/>
<dbReference type="EMBL" id="HBHD01001492">
    <property type="protein sequence ID" value="CAD9652140.1"/>
    <property type="molecule type" value="Transcribed_RNA"/>
</dbReference>
<protein>
    <recommendedName>
        <fullName evidence="2">Peptidase A2 domain-containing protein</fullName>
    </recommendedName>
</protein>
<evidence type="ECO:0008006" key="2">
    <source>
        <dbReference type="Google" id="ProtNLM"/>
    </source>
</evidence>
<proteinExistence type="predicted"/>
<dbReference type="SUPFAM" id="SSF50630">
    <property type="entry name" value="Acid proteases"/>
    <property type="match status" value="1"/>
</dbReference>
<gene>
    <name evidence="1" type="ORF">CCHL1392_LOCUS815</name>
</gene>
<dbReference type="Pfam" id="PF13650">
    <property type="entry name" value="Asp_protease_2"/>
    <property type="match status" value="1"/>
</dbReference>
<evidence type="ECO:0000313" key="1">
    <source>
        <dbReference type="EMBL" id="CAD9652140.1"/>
    </source>
</evidence>
<dbReference type="Gene3D" id="2.40.70.10">
    <property type="entry name" value="Acid Proteases"/>
    <property type="match status" value="1"/>
</dbReference>